<proteinExistence type="predicted"/>
<name>A0A210R507_MIZYE</name>
<feature type="transmembrane region" description="Helical" evidence="1">
    <location>
        <begin position="75"/>
        <end position="92"/>
    </location>
</feature>
<keyword evidence="3" id="KW-1185">Reference proteome</keyword>
<dbReference type="EMBL" id="NEDP02000428">
    <property type="protein sequence ID" value="OWF55958.1"/>
    <property type="molecule type" value="Genomic_DNA"/>
</dbReference>
<evidence type="ECO:0000256" key="1">
    <source>
        <dbReference type="SAM" id="Phobius"/>
    </source>
</evidence>
<gene>
    <name evidence="2" type="ORF">KP79_PYT22120</name>
</gene>
<keyword evidence="1" id="KW-0812">Transmembrane</keyword>
<dbReference type="Gene3D" id="1.20.1070.10">
    <property type="entry name" value="Rhodopsin 7-helix transmembrane proteins"/>
    <property type="match status" value="1"/>
</dbReference>
<feature type="transmembrane region" description="Helical" evidence="1">
    <location>
        <begin position="154"/>
        <end position="175"/>
    </location>
</feature>
<evidence type="ECO:0000313" key="3">
    <source>
        <dbReference type="Proteomes" id="UP000242188"/>
    </source>
</evidence>
<feature type="transmembrane region" description="Helical" evidence="1">
    <location>
        <begin position="32"/>
        <end position="55"/>
    </location>
</feature>
<dbReference type="OrthoDB" id="2130405at2759"/>
<keyword evidence="1" id="KW-1133">Transmembrane helix</keyword>
<evidence type="ECO:0000313" key="2">
    <source>
        <dbReference type="EMBL" id="OWF55958.1"/>
    </source>
</evidence>
<protein>
    <recommendedName>
        <fullName evidence="4">G-protein coupled receptors family 1 profile domain-containing protein</fullName>
    </recommendedName>
</protein>
<feature type="transmembrane region" description="Helical" evidence="1">
    <location>
        <begin position="112"/>
        <end position="142"/>
    </location>
</feature>
<comment type="caution">
    <text evidence="2">The sequence shown here is derived from an EMBL/GenBank/DDBJ whole genome shotgun (WGS) entry which is preliminary data.</text>
</comment>
<dbReference type="SUPFAM" id="SSF81321">
    <property type="entry name" value="Family A G protein-coupled receptor-like"/>
    <property type="match status" value="1"/>
</dbReference>
<keyword evidence="1" id="KW-0472">Membrane</keyword>
<reference evidence="2 3" key="1">
    <citation type="journal article" date="2017" name="Nat. Ecol. Evol.">
        <title>Scallop genome provides insights into evolution of bilaterian karyotype and development.</title>
        <authorList>
            <person name="Wang S."/>
            <person name="Zhang J."/>
            <person name="Jiao W."/>
            <person name="Li J."/>
            <person name="Xun X."/>
            <person name="Sun Y."/>
            <person name="Guo X."/>
            <person name="Huan P."/>
            <person name="Dong B."/>
            <person name="Zhang L."/>
            <person name="Hu X."/>
            <person name="Sun X."/>
            <person name="Wang J."/>
            <person name="Zhao C."/>
            <person name="Wang Y."/>
            <person name="Wang D."/>
            <person name="Huang X."/>
            <person name="Wang R."/>
            <person name="Lv J."/>
            <person name="Li Y."/>
            <person name="Zhang Z."/>
            <person name="Liu B."/>
            <person name="Lu W."/>
            <person name="Hui Y."/>
            <person name="Liang J."/>
            <person name="Zhou Z."/>
            <person name="Hou R."/>
            <person name="Li X."/>
            <person name="Liu Y."/>
            <person name="Li H."/>
            <person name="Ning X."/>
            <person name="Lin Y."/>
            <person name="Zhao L."/>
            <person name="Xing Q."/>
            <person name="Dou J."/>
            <person name="Li Y."/>
            <person name="Mao J."/>
            <person name="Guo H."/>
            <person name="Dou H."/>
            <person name="Li T."/>
            <person name="Mu C."/>
            <person name="Jiang W."/>
            <person name="Fu Q."/>
            <person name="Fu X."/>
            <person name="Miao Y."/>
            <person name="Liu J."/>
            <person name="Yu Q."/>
            <person name="Li R."/>
            <person name="Liao H."/>
            <person name="Li X."/>
            <person name="Kong Y."/>
            <person name="Jiang Z."/>
            <person name="Chourrout D."/>
            <person name="Li R."/>
            <person name="Bao Z."/>
        </authorList>
    </citation>
    <scope>NUCLEOTIDE SEQUENCE [LARGE SCALE GENOMIC DNA]</scope>
    <source>
        <strain evidence="2 3">PY_sf001</strain>
    </source>
</reference>
<dbReference type="Proteomes" id="UP000242188">
    <property type="component" value="Unassembled WGS sequence"/>
</dbReference>
<sequence length="181" mass="20206">MDRVNESVTSGIIPEAKSGYDLELFGINDGSFVLLHSLAITCLGLSILSALCVIVASTMDRGLKGIFSWTKSERFVFYLACTETILGITHLLDHSQILITRDHVRPAVLCQAYGFVLYIFVFAELFTVNIIAVTIFFIIYLRKKVEYGSRDWKVFLWIFGLPFTSAVVLASMGQFGTNTTL</sequence>
<accession>A0A210R507</accession>
<organism evidence="2 3">
    <name type="scientific">Mizuhopecten yessoensis</name>
    <name type="common">Japanese scallop</name>
    <name type="synonym">Patinopecten yessoensis</name>
    <dbReference type="NCBI Taxonomy" id="6573"/>
    <lineage>
        <taxon>Eukaryota</taxon>
        <taxon>Metazoa</taxon>
        <taxon>Spiralia</taxon>
        <taxon>Lophotrochozoa</taxon>
        <taxon>Mollusca</taxon>
        <taxon>Bivalvia</taxon>
        <taxon>Autobranchia</taxon>
        <taxon>Pteriomorphia</taxon>
        <taxon>Pectinida</taxon>
        <taxon>Pectinoidea</taxon>
        <taxon>Pectinidae</taxon>
        <taxon>Mizuhopecten</taxon>
    </lineage>
</organism>
<dbReference type="AlphaFoldDB" id="A0A210R507"/>
<evidence type="ECO:0008006" key="4">
    <source>
        <dbReference type="Google" id="ProtNLM"/>
    </source>
</evidence>